<keyword evidence="3" id="KW-1185">Reference proteome</keyword>
<evidence type="ECO:0000313" key="2">
    <source>
        <dbReference type="EMBL" id="WCL53970.1"/>
    </source>
</evidence>
<proteinExistence type="predicted"/>
<feature type="transmembrane region" description="Helical" evidence="1">
    <location>
        <begin position="69"/>
        <end position="86"/>
    </location>
</feature>
<keyword evidence="1" id="KW-1133">Transmembrane helix</keyword>
<keyword evidence="1" id="KW-0812">Transmembrane</keyword>
<dbReference type="Proteomes" id="UP001217500">
    <property type="component" value="Chromosome"/>
</dbReference>
<sequence>MSHLIGTLLSFAGFVCLCLAMPRHQRDLLGRFLADGRGRALKMAGYGLLMLALLQVSFRLGWAYGAISWLGHMSLAAWILILLVSWRTRGA</sequence>
<dbReference type="EMBL" id="CP116805">
    <property type="protein sequence ID" value="WCL53970.1"/>
    <property type="molecule type" value="Genomic_DNA"/>
</dbReference>
<evidence type="ECO:0000256" key="1">
    <source>
        <dbReference type="SAM" id="Phobius"/>
    </source>
</evidence>
<dbReference type="InterPro" id="IPR021762">
    <property type="entry name" value="DUF3325"/>
</dbReference>
<protein>
    <submittedName>
        <fullName evidence="2">DUF3325 domain-containing protein</fullName>
    </submittedName>
</protein>
<reference evidence="2" key="1">
    <citation type="submission" date="2023-01" db="EMBL/GenBank/DDBJ databases">
        <title>The genome sequence of Kordiimonadaceae bacterium 6D33.</title>
        <authorList>
            <person name="Liu Y."/>
        </authorList>
    </citation>
    <scope>NUCLEOTIDE SEQUENCE</scope>
    <source>
        <strain evidence="2">6D33</strain>
    </source>
</reference>
<dbReference type="Pfam" id="PF11804">
    <property type="entry name" value="DUF3325"/>
    <property type="match status" value="1"/>
</dbReference>
<keyword evidence="1" id="KW-0472">Membrane</keyword>
<gene>
    <name evidence="2" type="ORF">PH603_15640</name>
</gene>
<name>A0AAF0BLZ7_9PROT</name>
<accession>A0AAF0BLZ7</accession>
<dbReference type="KEGG" id="gso:PH603_15640"/>
<organism evidence="2 3">
    <name type="scientific">Gimibacter soli</name>
    <dbReference type="NCBI Taxonomy" id="3024400"/>
    <lineage>
        <taxon>Bacteria</taxon>
        <taxon>Pseudomonadati</taxon>
        <taxon>Pseudomonadota</taxon>
        <taxon>Alphaproteobacteria</taxon>
        <taxon>Kordiimonadales</taxon>
        <taxon>Temperatibacteraceae</taxon>
        <taxon>Gimibacter</taxon>
    </lineage>
</organism>
<dbReference type="AlphaFoldDB" id="A0AAF0BLZ7"/>
<evidence type="ECO:0000313" key="3">
    <source>
        <dbReference type="Proteomes" id="UP001217500"/>
    </source>
</evidence>
<feature type="transmembrane region" description="Helical" evidence="1">
    <location>
        <begin position="44"/>
        <end position="62"/>
    </location>
</feature>
<dbReference type="RefSeq" id="WP_289503690.1">
    <property type="nucleotide sequence ID" value="NZ_CP116805.1"/>
</dbReference>